<dbReference type="EMBL" id="CADCUO010000032">
    <property type="protein sequence ID" value="CAA9375201.1"/>
    <property type="molecule type" value="Genomic_DNA"/>
</dbReference>
<dbReference type="PROSITE" id="PS51898">
    <property type="entry name" value="TYR_RECOMBINASE"/>
    <property type="match status" value="1"/>
</dbReference>
<evidence type="ECO:0000256" key="1">
    <source>
        <dbReference type="ARBA" id="ARBA00023172"/>
    </source>
</evidence>
<evidence type="ECO:0000259" key="2">
    <source>
        <dbReference type="PROSITE" id="PS51898"/>
    </source>
</evidence>
<protein>
    <recommendedName>
        <fullName evidence="2">Tyr recombinase domain-containing protein</fullName>
    </recommendedName>
</protein>
<dbReference type="Gene3D" id="1.10.443.10">
    <property type="entry name" value="Intergrase catalytic core"/>
    <property type="match status" value="1"/>
</dbReference>
<evidence type="ECO:0000313" key="3">
    <source>
        <dbReference type="EMBL" id="CAA9375201.1"/>
    </source>
</evidence>
<organism evidence="3">
    <name type="scientific">uncultured Propionibacteriaceae bacterium</name>
    <dbReference type="NCBI Taxonomy" id="257457"/>
    <lineage>
        <taxon>Bacteria</taxon>
        <taxon>Bacillati</taxon>
        <taxon>Actinomycetota</taxon>
        <taxon>Actinomycetes</taxon>
        <taxon>Propionibacteriales</taxon>
        <taxon>Propionibacteriaceae</taxon>
        <taxon>environmental samples</taxon>
    </lineage>
</organism>
<dbReference type="Pfam" id="PF00589">
    <property type="entry name" value="Phage_integrase"/>
    <property type="match status" value="1"/>
</dbReference>
<feature type="domain" description="Tyr recombinase" evidence="2">
    <location>
        <begin position="1"/>
        <end position="111"/>
    </location>
</feature>
<sequence length="133" mass="14758">MLEMLRHHWVRQAEERVAVGEAWQDYGLIFPSEIGTPLDPDNVSHAFSRIGVRAGLGHWHLHELRHSGASLMLAQGTDLYVVSEVLGHSSVAITKDAYGHLVEGQKRAAAELMSKALMAREWLPGPVMCPHTM</sequence>
<proteinExistence type="predicted"/>
<dbReference type="GO" id="GO:0015074">
    <property type="term" value="P:DNA integration"/>
    <property type="evidence" value="ECO:0007669"/>
    <property type="project" value="InterPro"/>
</dbReference>
<dbReference type="InterPro" id="IPR050090">
    <property type="entry name" value="Tyrosine_recombinase_XerCD"/>
</dbReference>
<dbReference type="InterPro" id="IPR013762">
    <property type="entry name" value="Integrase-like_cat_sf"/>
</dbReference>
<dbReference type="GO" id="GO:0006310">
    <property type="term" value="P:DNA recombination"/>
    <property type="evidence" value="ECO:0007669"/>
    <property type="project" value="UniProtKB-KW"/>
</dbReference>
<accession>A0A6J4N203</accession>
<dbReference type="PANTHER" id="PTHR30349">
    <property type="entry name" value="PHAGE INTEGRASE-RELATED"/>
    <property type="match status" value="1"/>
</dbReference>
<reference evidence="3" key="1">
    <citation type="submission" date="2020-02" db="EMBL/GenBank/DDBJ databases">
        <authorList>
            <person name="Meier V. D."/>
        </authorList>
    </citation>
    <scope>NUCLEOTIDE SEQUENCE</scope>
    <source>
        <strain evidence="3">AVDCRST_MAG75</strain>
    </source>
</reference>
<dbReference type="InterPro" id="IPR011010">
    <property type="entry name" value="DNA_brk_join_enz"/>
</dbReference>
<gene>
    <name evidence="3" type="ORF">AVDCRST_MAG75-468</name>
</gene>
<dbReference type="AlphaFoldDB" id="A0A6J4N203"/>
<dbReference type="GO" id="GO:0003677">
    <property type="term" value="F:DNA binding"/>
    <property type="evidence" value="ECO:0007669"/>
    <property type="project" value="InterPro"/>
</dbReference>
<dbReference type="SUPFAM" id="SSF56349">
    <property type="entry name" value="DNA breaking-rejoining enzymes"/>
    <property type="match status" value="1"/>
</dbReference>
<dbReference type="InterPro" id="IPR002104">
    <property type="entry name" value="Integrase_catalytic"/>
</dbReference>
<keyword evidence="1" id="KW-0233">DNA recombination</keyword>
<name>A0A6J4N203_9ACTN</name>
<dbReference type="PANTHER" id="PTHR30349:SF91">
    <property type="entry name" value="INTA PROTEIN"/>
    <property type="match status" value="1"/>
</dbReference>